<dbReference type="EMBL" id="JBHRYJ010000003">
    <property type="protein sequence ID" value="MFC3677145.1"/>
    <property type="molecule type" value="Genomic_DNA"/>
</dbReference>
<name>A0ABV7VI23_9PROT</name>
<evidence type="ECO:0000259" key="1">
    <source>
        <dbReference type="Pfam" id="PF22308"/>
    </source>
</evidence>
<evidence type="ECO:0000313" key="2">
    <source>
        <dbReference type="EMBL" id="MFC3677145.1"/>
    </source>
</evidence>
<sequence>MSQQRQTRLAVAADIFLSVLSEAARDGRHVIIDLIGDAPFTQLAHYPAEDVHDTRSGALYFYHAHAPEDRAGDEHGHFHCFVERSKLTSAAAPVARPKAKYSGKQLCHLIAISIDRRGVPVELFTTNQWVTDEWLYPADEVIPLIEHFVFSDEGEMPLASRWLASFVALYRPVIAQLLRERDTALEIGTGGSTSRCEDLLLEIPSRRTIDIDRQISDAQQGVSETP</sequence>
<keyword evidence="3" id="KW-1185">Reference proteome</keyword>
<reference evidence="3" key="1">
    <citation type="journal article" date="2019" name="Int. J. Syst. Evol. Microbiol.">
        <title>The Global Catalogue of Microorganisms (GCM) 10K type strain sequencing project: providing services to taxonomists for standard genome sequencing and annotation.</title>
        <authorList>
            <consortium name="The Broad Institute Genomics Platform"/>
            <consortium name="The Broad Institute Genome Sequencing Center for Infectious Disease"/>
            <person name="Wu L."/>
            <person name="Ma J."/>
        </authorList>
    </citation>
    <scope>NUCLEOTIDE SEQUENCE [LARGE SCALE GENOMIC DNA]</scope>
    <source>
        <strain evidence="3">KCTC 42182</strain>
    </source>
</reference>
<gene>
    <name evidence="2" type="ORF">ACFOOQ_16430</name>
</gene>
<comment type="caution">
    <text evidence="2">The sequence shown here is derived from an EMBL/GenBank/DDBJ whole genome shotgun (WGS) entry which is preliminary data.</text>
</comment>
<accession>A0ABV7VI23</accession>
<dbReference type="InterPro" id="IPR054242">
    <property type="entry name" value="DUF6969"/>
</dbReference>
<dbReference type="RefSeq" id="WP_379728621.1">
    <property type="nucleotide sequence ID" value="NZ_JBHRYJ010000003.1"/>
</dbReference>
<dbReference type="Proteomes" id="UP001595711">
    <property type="component" value="Unassembled WGS sequence"/>
</dbReference>
<organism evidence="2 3">
    <name type="scientific">Ferrovibrio xuzhouensis</name>
    <dbReference type="NCBI Taxonomy" id="1576914"/>
    <lineage>
        <taxon>Bacteria</taxon>
        <taxon>Pseudomonadati</taxon>
        <taxon>Pseudomonadota</taxon>
        <taxon>Alphaproteobacteria</taxon>
        <taxon>Rhodospirillales</taxon>
        <taxon>Rhodospirillaceae</taxon>
        <taxon>Ferrovibrio</taxon>
    </lineage>
</organism>
<protein>
    <submittedName>
        <fullName evidence="2">DUF6969 family protein</fullName>
    </submittedName>
</protein>
<dbReference type="Pfam" id="PF22308">
    <property type="entry name" value="DUF6969"/>
    <property type="match status" value="1"/>
</dbReference>
<proteinExistence type="predicted"/>
<feature type="domain" description="DUF6969" evidence="1">
    <location>
        <begin position="13"/>
        <end position="209"/>
    </location>
</feature>
<evidence type="ECO:0000313" key="3">
    <source>
        <dbReference type="Proteomes" id="UP001595711"/>
    </source>
</evidence>